<dbReference type="RefSeq" id="WP_230221995.1">
    <property type="nucleotide sequence ID" value="NZ_JAJKFT010000010.1"/>
</dbReference>
<evidence type="ECO:0000313" key="2">
    <source>
        <dbReference type="EMBL" id="MCC9630670.1"/>
    </source>
</evidence>
<dbReference type="PANTHER" id="PTHR21197">
    <property type="entry name" value="UDP-GALACTOPYRANOSE MUTASE"/>
    <property type="match status" value="1"/>
</dbReference>
<dbReference type="AlphaFoldDB" id="A0A9X1SGZ6"/>
<evidence type="ECO:0000313" key="3">
    <source>
        <dbReference type="Proteomes" id="UP001139103"/>
    </source>
</evidence>
<dbReference type="GO" id="GO:0005829">
    <property type="term" value="C:cytosol"/>
    <property type="evidence" value="ECO:0007669"/>
    <property type="project" value="TreeGrafter"/>
</dbReference>
<name>A0A9X1SGZ6_9BACT</name>
<dbReference type="InterPro" id="IPR002937">
    <property type="entry name" value="Amino_oxidase"/>
</dbReference>
<dbReference type="Gene3D" id="3.50.50.60">
    <property type="entry name" value="FAD/NAD(P)-binding domain"/>
    <property type="match status" value="2"/>
</dbReference>
<reference evidence="2" key="1">
    <citation type="submission" date="2021-11" db="EMBL/GenBank/DDBJ databases">
        <title>Genome sequence.</title>
        <authorList>
            <person name="Sun Q."/>
        </authorList>
    </citation>
    <scope>NUCLEOTIDE SEQUENCE</scope>
    <source>
        <strain evidence="2">JC732</strain>
    </source>
</reference>
<dbReference type="InterPro" id="IPR036188">
    <property type="entry name" value="FAD/NAD-bd_sf"/>
</dbReference>
<evidence type="ECO:0000259" key="1">
    <source>
        <dbReference type="Pfam" id="PF01593"/>
    </source>
</evidence>
<dbReference type="GO" id="GO:0008767">
    <property type="term" value="F:UDP-galactopyranose mutase activity"/>
    <property type="evidence" value="ECO:0007669"/>
    <property type="project" value="TreeGrafter"/>
</dbReference>
<dbReference type="SUPFAM" id="SSF51971">
    <property type="entry name" value="Nucleotide-binding domain"/>
    <property type="match status" value="1"/>
</dbReference>
<accession>A0A9X1SGZ6</accession>
<dbReference type="Proteomes" id="UP001139103">
    <property type="component" value="Unassembled WGS sequence"/>
</dbReference>
<protein>
    <submittedName>
        <fullName evidence="2">NAD(P)/FAD-dependent oxidoreductase</fullName>
    </submittedName>
</protein>
<gene>
    <name evidence="2" type="ORF">LOC68_19930</name>
</gene>
<dbReference type="PANTHER" id="PTHR21197:SF0">
    <property type="entry name" value="UDP-GALACTOPYRANOSE MUTASE"/>
    <property type="match status" value="1"/>
</dbReference>
<comment type="caution">
    <text evidence="2">The sequence shown here is derived from an EMBL/GenBank/DDBJ whole genome shotgun (WGS) entry which is preliminary data.</text>
</comment>
<keyword evidence="3" id="KW-1185">Reference proteome</keyword>
<sequence length="530" mass="60654">MDRQQAVIIGAGPAGLTAAYELLTRTNIKPIVLEMSDMVGGISRTINYKGNRIDIGGHRFFSKSDRVMDWWVNMLPIEEGAKASFTIKYQNQTREVSNNGDGEARCLDPEKVDDVMLVRPRKSRIYFLRRFFDYPISLSAQTVGNLGPVRMAMIGTSYMQARIFPIKNEQNLEQFFINRFGRELYLTFFKSYTEKVWGVPCDAISAAWGAQRIKGLSITKAIMHAIKKPFQRKSNDVSQKGVETSLIEQFLYPKHGPGQMWETCAKKIVELGGELHHKTKVDQLHVEGDKIVGVTVVNENGEKRRIDGDYVFSTMPVNELIRAMDAEVPPNVKEVAAGLQFRDFITVGMLVNKLKIKESGPQGEQLVRDNWIYIQERDVLIGRLQIFNNWSKYLVADQKTVWLGLEYFCYENDELWNKSDEDMAELGKQELAKIDIIDANDVLDATVIRVPKTYPAYFGTYDRFSEIREYVDKIENLYLIGRNGMHRYNNQDHSMLAAMTAVDNICAGSTEKSNIWDVNTEQEYHEEAKK</sequence>
<dbReference type="GO" id="GO:0016491">
    <property type="term" value="F:oxidoreductase activity"/>
    <property type="evidence" value="ECO:0007669"/>
    <property type="project" value="InterPro"/>
</dbReference>
<organism evidence="2 3">
    <name type="scientific">Blastopirellula sediminis</name>
    <dbReference type="NCBI Taxonomy" id="2894196"/>
    <lineage>
        <taxon>Bacteria</taxon>
        <taxon>Pseudomonadati</taxon>
        <taxon>Planctomycetota</taxon>
        <taxon>Planctomycetia</taxon>
        <taxon>Pirellulales</taxon>
        <taxon>Pirellulaceae</taxon>
        <taxon>Blastopirellula</taxon>
    </lineage>
</organism>
<dbReference type="EMBL" id="JAJKFT010000010">
    <property type="protein sequence ID" value="MCC9630670.1"/>
    <property type="molecule type" value="Genomic_DNA"/>
</dbReference>
<dbReference type="NCBIfam" id="NF005546">
    <property type="entry name" value="PRK07208.1-2"/>
    <property type="match status" value="1"/>
</dbReference>
<dbReference type="Pfam" id="PF01593">
    <property type="entry name" value="Amino_oxidase"/>
    <property type="match status" value="1"/>
</dbReference>
<feature type="domain" description="Amine oxidase" evidence="1">
    <location>
        <begin position="14"/>
        <end position="443"/>
    </location>
</feature>
<dbReference type="GO" id="GO:0050660">
    <property type="term" value="F:flavin adenine dinucleotide binding"/>
    <property type="evidence" value="ECO:0007669"/>
    <property type="project" value="TreeGrafter"/>
</dbReference>
<dbReference type="NCBIfam" id="NF005548">
    <property type="entry name" value="PRK07208.1-4"/>
    <property type="match status" value="1"/>
</dbReference>
<proteinExistence type="predicted"/>